<dbReference type="GeneID" id="33361139"/>
<evidence type="ECO:0000256" key="1">
    <source>
        <dbReference type="SAM" id="Phobius"/>
    </source>
</evidence>
<dbReference type="AlphaFoldDB" id="A0A1Z1MNY6"/>
<protein>
    <submittedName>
        <fullName evidence="2">Uncharacterized protein</fullName>
    </submittedName>
</protein>
<proteinExistence type="predicted"/>
<keyword evidence="2" id="KW-0150">Chloroplast</keyword>
<dbReference type="RefSeq" id="YP_009398582.1">
    <property type="nucleotide sequence ID" value="NC_035293.1"/>
</dbReference>
<reference evidence="2" key="1">
    <citation type="journal article" date="2017" name="J. Phycol.">
        <title>Analysis of chloroplast genomes and a supermatrix inform reclassification of the Rhodomelaceae (Rhodophyta).</title>
        <authorList>
            <person name="Diaz-Tapia P."/>
            <person name="Maggs C.A."/>
            <person name="West J.A."/>
            <person name="Verbruggen H."/>
        </authorList>
    </citation>
    <scope>NUCLEOTIDE SEQUENCE</scope>
    <source>
        <strain evidence="2">PD1540</strain>
    </source>
</reference>
<keyword evidence="1" id="KW-0472">Membrane</keyword>
<dbReference type="SUPFAM" id="SSF48452">
    <property type="entry name" value="TPR-like"/>
    <property type="match status" value="1"/>
</dbReference>
<organism evidence="2">
    <name type="scientific">Kuetzingia canaliculata</name>
    <name type="common">Red alga</name>
    <name type="synonym">Rytiphlaea canaliculata</name>
    <dbReference type="NCBI Taxonomy" id="228262"/>
    <lineage>
        <taxon>Eukaryota</taxon>
        <taxon>Rhodophyta</taxon>
        <taxon>Florideophyceae</taxon>
        <taxon>Rhodymeniophycidae</taxon>
        <taxon>Ceramiales</taxon>
        <taxon>Rhodomelaceae</taxon>
        <taxon>Amansieae</taxon>
        <taxon>Kuetzingia</taxon>
    </lineage>
</organism>
<keyword evidence="1" id="KW-0812">Transmembrane</keyword>
<evidence type="ECO:0000313" key="2">
    <source>
        <dbReference type="EMBL" id="ARW67768.1"/>
    </source>
</evidence>
<feature type="transmembrane region" description="Helical" evidence="1">
    <location>
        <begin position="12"/>
        <end position="34"/>
    </location>
</feature>
<sequence>MNHNILLFRLYLFVSLLFLLPLSFLITVQFLSFFKIGLLLNNSNNGKSFFKELFQFFTIRKQWFLCISWVELSFNLNFINKNIFYNCLSYCYQENGFLYIAEYYALKALAMSPSDLIILNSLATIYKQLGQLSKLENISNKISMLD</sequence>
<accession>A0A1Z1MNY6</accession>
<keyword evidence="1" id="KW-1133">Transmembrane helix</keyword>
<gene>
    <name evidence="2" type="primary">ycf37</name>
</gene>
<dbReference type="Gene3D" id="1.25.40.10">
    <property type="entry name" value="Tetratricopeptide repeat domain"/>
    <property type="match status" value="1"/>
</dbReference>
<geneLocation type="chloroplast" evidence="2"/>
<dbReference type="EMBL" id="MF101449">
    <property type="protein sequence ID" value="ARW67768.1"/>
    <property type="molecule type" value="Genomic_DNA"/>
</dbReference>
<dbReference type="InterPro" id="IPR011990">
    <property type="entry name" value="TPR-like_helical_dom_sf"/>
</dbReference>
<name>A0A1Z1MNY6_KUECA</name>
<keyword evidence="2" id="KW-0934">Plastid</keyword>